<keyword evidence="3" id="KW-0997">Cell inner membrane</keyword>
<keyword evidence="7" id="KW-1133">Transmembrane helix</keyword>
<evidence type="ECO:0000256" key="4">
    <source>
        <dbReference type="ARBA" id="ARBA00022679"/>
    </source>
</evidence>
<dbReference type="GO" id="GO:0009247">
    <property type="term" value="P:glycolipid biosynthetic process"/>
    <property type="evidence" value="ECO:0007669"/>
    <property type="project" value="UniProtKB-ARBA"/>
</dbReference>
<reference evidence="8" key="2">
    <citation type="journal article" date="2024" name="Antonie Van Leeuwenhoek">
        <title>Roseihalotalea indica gen. nov., sp. nov., a halophilic Bacteroidetes from mesopelagic Southwest Indian Ocean with higher carbohydrate metabolic potential.</title>
        <authorList>
            <person name="Chen B."/>
            <person name="Zhang M."/>
            <person name="Lin D."/>
            <person name="Ye J."/>
            <person name="Tang K."/>
        </authorList>
    </citation>
    <scope>NUCLEOTIDE SEQUENCE</scope>
    <source>
        <strain evidence="8">TK19036</strain>
    </source>
</reference>
<dbReference type="GO" id="GO:0016746">
    <property type="term" value="F:acyltransferase activity"/>
    <property type="evidence" value="ECO:0007669"/>
    <property type="project" value="UniProtKB-KW"/>
</dbReference>
<dbReference type="AlphaFoldDB" id="A0AA49GM57"/>
<sequence>MANLQYYLFYYLLILPLSRLPFFLLYLISDFLFLVLYYLFPYRRKVVFTNLKNSFPEKTTQQLVEIERKFYRHLCDLIVESLKAFTISKEQARKRMKHINPEVLNRFFDEGKNVVMVGGHYCNWELFAVTIDQEIKHQSVALYTSFKNKFLNQKMLESRSRFGLKMLPFQDIKQRLSECNACPSVTIFGADQSPRKSQRAYWMEFLNQDTGVQYGTEKFARDYDMPVVQGNIYKVKRGYYEVVYTLLTEHPCQTEYGEITTMYTRFLEKVIQKQPEYWLWSHKRWKHKRPEVLAEKSPVEGC</sequence>
<organism evidence="8">
    <name type="scientific">Roseihalotalea indica</name>
    <dbReference type="NCBI Taxonomy" id="2867963"/>
    <lineage>
        <taxon>Bacteria</taxon>
        <taxon>Pseudomonadati</taxon>
        <taxon>Bacteroidota</taxon>
        <taxon>Cytophagia</taxon>
        <taxon>Cytophagales</taxon>
        <taxon>Catalimonadaceae</taxon>
        <taxon>Roseihalotalea</taxon>
    </lineage>
</organism>
<feature type="transmembrane region" description="Helical" evidence="7">
    <location>
        <begin position="20"/>
        <end position="40"/>
    </location>
</feature>
<gene>
    <name evidence="8" type="ORF">K4G66_01515</name>
</gene>
<name>A0AA49GM57_9BACT</name>
<evidence type="ECO:0000256" key="1">
    <source>
        <dbReference type="ARBA" id="ARBA00004533"/>
    </source>
</evidence>
<proteinExistence type="predicted"/>
<dbReference type="GO" id="GO:0005886">
    <property type="term" value="C:plasma membrane"/>
    <property type="evidence" value="ECO:0007669"/>
    <property type="project" value="UniProtKB-SubCell"/>
</dbReference>
<reference evidence="8" key="1">
    <citation type="journal article" date="2023" name="Comput. Struct. Biotechnol. J.">
        <title>Discovery of a novel marine Bacteroidetes with a rich repertoire of carbohydrate-active enzymes.</title>
        <authorList>
            <person name="Chen B."/>
            <person name="Liu G."/>
            <person name="Chen Q."/>
            <person name="Wang H."/>
            <person name="Liu L."/>
            <person name="Tang K."/>
        </authorList>
    </citation>
    <scope>NUCLEOTIDE SEQUENCE</scope>
    <source>
        <strain evidence="8">TK19036</strain>
    </source>
</reference>
<protein>
    <submittedName>
        <fullName evidence="8">Lysophospholipid acyltransferase family protein</fullName>
    </submittedName>
</protein>
<keyword evidence="5 7" id="KW-0472">Membrane</keyword>
<evidence type="ECO:0000256" key="7">
    <source>
        <dbReference type="SAM" id="Phobius"/>
    </source>
</evidence>
<keyword evidence="2" id="KW-1003">Cell membrane</keyword>
<keyword evidence="7" id="KW-0812">Transmembrane</keyword>
<dbReference type="EMBL" id="CP120682">
    <property type="protein sequence ID" value="WKN37385.1"/>
    <property type="molecule type" value="Genomic_DNA"/>
</dbReference>
<comment type="subcellular location">
    <subcellularLocation>
        <location evidence="1">Cell inner membrane</location>
    </subcellularLocation>
</comment>
<evidence type="ECO:0000256" key="2">
    <source>
        <dbReference type="ARBA" id="ARBA00022475"/>
    </source>
</evidence>
<dbReference type="PANTHER" id="PTHR30606:SF10">
    <property type="entry name" value="PHOSPHATIDYLINOSITOL MANNOSIDE ACYLTRANSFERASE"/>
    <property type="match status" value="1"/>
</dbReference>
<dbReference type="InterPro" id="IPR004960">
    <property type="entry name" value="LipA_acyltrans"/>
</dbReference>
<keyword evidence="6 8" id="KW-0012">Acyltransferase</keyword>
<dbReference type="Pfam" id="PF03279">
    <property type="entry name" value="Lip_A_acyltrans"/>
    <property type="match status" value="1"/>
</dbReference>
<evidence type="ECO:0000313" key="8">
    <source>
        <dbReference type="EMBL" id="WKN37385.1"/>
    </source>
</evidence>
<evidence type="ECO:0000256" key="5">
    <source>
        <dbReference type="ARBA" id="ARBA00023136"/>
    </source>
</evidence>
<evidence type="ECO:0000256" key="6">
    <source>
        <dbReference type="ARBA" id="ARBA00023315"/>
    </source>
</evidence>
<dbReference type="CDD" id="cd07984">
    <property type="entry name" value="LPLAT_LABLAT-like"/>
    <property type="match status" value="1"/>
</dbReference>
<evidence type="ECO:0000256" key="3">
    <source>
        <dbReference type="ARBA" id="ARBA00022519"/>
    </source>
</evidence>
<keyword evidence="4" id="KW-0808">Transferase</keyword>
<accession>A0AA49GM57</accession>
<dbReference type="PANTHER" id="PTHR30606">
    <property type="entry name" value="LIPID A BIOSYNTHESIS LAUROYL ACYLTRANSFERASE"/>
    <property type="match status" value="1"/>
</dbReference>